<evidence type="ECO:0000313" key="2">
    <source>
        <dbReference type="Proteomes" id="UP001456344"/>
    </source>
</evidence>
<keyword evidence="2" id="KW-1185">Reference proteome</keyword>
<protein>
    <submittedName>
        <fullName evidence="1">Uncharacterized protein</fullName>
    </submittedName>
</protein>
<dbReference type="EMBL" id="CP150484">
    <property type="protein sequence ID" value="WYW19657.1"/>
    <property type="molecule type" value="Genomic_DNA"/>
</dbReference>
<gene>
    <name evidence="1" type="ORF">LCL61_29345</name>
</gene>
<accession>A0ACD5BK92</accession>
<proteinExistence type="predicted"/>
<dbReference type="Proteomes" id="UP001456344">
    <property type="component" value="Chromosome"/>
</dbReference>
<organism evidence="1 2">
    <name type="scientific">Amycolatopsis coloradensis</name>
    <dbReference type="NCBI Taxonomy" id="76021"/>
    <lineage>
        <taxon>Bacteria</taxon>
        <taxon>Bacillati</taxon>
        <taxon>Actinomycetota</taxon>
        <taxon>Actinomycetes</taxon>
        <taxon>Pseudonocardiales</taxon>
        <taxon>Pseudonocardiaceae</taxon>
        <taxon>Amycolatopsis</taxon>
    </lineage>
</organism>
<name>A0ACD5BK92_9PSEU</name>
<reference evidence="1" key="1">
    <citation type="submission" date="2023-10" db="EMBL/GenBank/DDBJ databases">
        <title>Whole genome sequencing of actinobacterial strain Amycolatopsis sp. (BCA-696) identifies the underlying plant growth-promoting genes.</title>
        <authorList>
            <person name="Gandham P."/>
            <person name="Vadla N."/>
            <person name="Saji A."/>
            <person name="Srinivas V."/>
            <person name="Ruperao P."/>
            <person name="Selvanayagam S."/>
            <person name="Saxena R.K."/>
            <person name="Rathore A."/>
            <person name="Gopalakrishnan S."/>
            <person name="Thakur V."/>
        </authorList>
    </citation>
    <scope>NUCLEOTIDE SEQUENCE</scope>
    <source>
        <strain evidence="1">BCA-696</strain>
    </source>
</reference>
<sequence length="136" mass="14303">MESAVKRRVLTIPLIGFVASLFLPLFAALSRSLLWPLTSPIMRHLAVTGLWLPALLAVVSFGRLGLAATTWLLIPLCVAVGAALVVPAVLAVAAYLIGTTVGGILRTLLVMVTGEWAAPLAYAAASRWLVDSRCVA</sequence>
<evidence type="ECO:0000313" key="1">
    <source>
        <dbReference type="EMBL" id="WYW19657.1"/>
    </source>
</evidence>